<sequence length="73" mass="7731">MPVSADLAKLLDKEYHDKSLEEIANAPVAALAGVSERAAEHIKDALGVKTIGELGRSPYFRAARAIADLADAK</sequence>
<name>A0A8J3JRF4_9ACTN</name>
<proteinExistence type="predicted"/>
<organism evidence="1 2">
    <name type="scientific">Catellatospora bangladeshensis</name>
    <dbReference type="NCBI Taxonomy" id="310355"/>
    <lineage>
        <taxon>Bacteria</taxon>
        <taxon>Bacillati</taxon>
        <taxon>Actinomycetota</taxon>
        <taxon>Actinomycetes</taxon>
        <taxon>Micromonosporales</taxon>
        <taxon>Micromonosporaceae</taxon>
        <taxon>Catellatospora</taxon>
    </lineage>
</organism>
<keyword evidence="2" id="KW-1185">Reference proteome</keyword>
<gene>
    <name evidence="1" type="ORF">Cba03nite_49020</name>
</gene>
<dbReference type="Proteomes" id="UP000601223">
    <property type="component" value="Unassembled WGS sequence"/>
</dbReference>
<dbReference type="AlphaFoldDB" id="A0A8J3JRF4"/>
<comment type="caution">
    <text evidence="1">The sequence shown here is derived from an EMBL/GenBank/DDBJ whole genome shotgun (WGS) entry which is preliminary data.</text>
</comment>
<dbReference type="RefSeq" id="WP_203750550.1">
    <property type="nucleotide sequence ID" value="NZ_BONF01000029.1"/>
</dbReference>
<evidence type="ECO:0000313" key="1">
    <source>
        <dbReference type="EMBL" id="GIF83553.1"/>
    </source>
</evidence>
<protein>
    <submittedName>
        <fullName evidence="1">Uncharacterized protein</fullName>
    </submittedName>
</protein>
<evidence type="ECO:0000313" key="2">
    <source>
        <dbReference type="Proteomes" id="UP000601223"/>
    </source>
</evidence>
<dbReference type="EMBL" id="BONF01000029">
    <property type="protein sequence ID" value="GIF83553.1"/>
    <property type="molecule type" value="Genomic_DNA"/>
</dbReference>
<reference evidence="1 2" key="1">
    <citation type="submission" date="2021-01" db="EMBL/GenBank/DDBJ databases">
        <title>Whole genome shotgun sequence of Catellatospora bangladeshensis NBRC 107357.</title>
        <authorList>
            <person name="Komaki H."/>
            <person name="Tamura T."/>
        </authorList>
    </citation>
    <scope>NUCLEOTIDE SEQUENCE [LARGE SCALE GENOMIC DNA]</scope>
    <source>
        <strain evidence="1 2">NBRC 107357</strain>
    </source>
</reference>
<accession>A0A8J3JRF4</accession>